<dbReference type="InterPro" id="IPR051694">
    <property type="entry name" value="Immunoregulatory_rcpt-like"/>
</dbReference>
<reference evidence="10" key="1">
    <citation type="submission" date="2012-12" db="EMBL/GenBank/DDBJ databases">
        <authorList>
            <person name="Hellsten U."/>
            <person name="Grimwood J."/>
            <person name="Chapman J.A."/>
            <person name="Shapiro H."/>
            <person name="Aerts A."/>
            <person name="Otillar R.P."/>
            <person name="Terry A.Y."/>
            <person name="Boore J.L."/>
            <person name="Simakov O."/>
            <person name="Marletaz F."/>
            <person name="Cho S.-J."/>
            <person name="Edsinger-Gonzales E."/>
            <person name="Havlak P."/>
            <person name="Kuo D.-H."/>
            <person name="Larsson T."/>
            <person name="Lv J."/>
            <person name="Arendt D."/>
            <person name="Savage R."/>
            <person name="Osoegawa K."/>
            <person name="de Jong P."/>
            <person name="Lindberg D.R."/>
            <person name="Seaver E.C."/>
            <person name="Weisblat D.A."/>
            <person name="Putnam N.H."/>
            <person name="Grigoriev I.V."/>
            <person name="Rokhsar D.S."/>
        </authorList>
    </citation>
    <scope>NUCLEOTIDE SEQUENCE</scope>
</reference>
<feature type="region of interest" description="Disordered" evidence="5">
    <location>
        <begin position="506"/>
        <end position="529"/>
    </location>
</feature>
<evidence type="ECO:0000256" key="5">
    <source>
        <dbReference type="SAM" id="MobiDB-lite"/>
    </source>
</evidence>
<feature type="compositionally biased region" description="Low complexity" evidence="5">
    <location>
        <begin position="216"/>
        <end position="252"/>
    </location>
</feature>
<dbReference type="Pfam" id="PF04478">
    <property type="entry name" value="Mid2"/>
    <property type="match status" value="1"/>
</dbReference>
<evidence type="ECO:0000313" key="10">
    <source>
        <dbReference type="Proteomes" id="UP000015101"/>
    </source>
</evidence>
<evidence type="ECO:0000313" key="9">
    <source>
        <dbReference type="EnsemblMetazoa" id="HelroP170504"/>
    </source>
</evidence>
<sequence length="529" mass="58796">MYQPFSMELISNPGNIIFIQKMCFLRNNIHATDCDSAYETCKSYDVETKYKLAYTITDKLIIYETDVPKNFDPTCGNYLRLSIEYIYFSNTSSLKLNAEANNPTINSGNFFIVADSSDPNPSFRKVDVTISKSNYQANVRLLEIYARDVRNSTCCCTVNITASGMNYSTCVGPKFNDAYNVENLISPFSIIVSRNGNQIQRLKIWLWVETTTTTTSTTTTSTTTTSTTATSTTTTSTNATATTTSTPAATSSHPTESETFPSQSVLSREAKIGAGVGVGVGGSLLLVTAFLLAMYCLKRKKPKVTEESSVKYDNNNNSKSSDEFYDNSTDNAYDYDASPNMEPTISVHPSFTNKFPMSPVNESNYDSGKDKVNKYKALRQKSKNKKPLMNITQNFMQDSEIYYPLDDSTGSPNLQLYNKSTKSSSGLKRISVELDYRRSLTDDGDDGQIWQVPSPSIHYKPGKQHFKKNNKSSKQLNLTNKEKVKKAKSVTFNLAGNYPQQMSYNGSFANANDPNADSTGRDIDGNLLF</sequence>
<dbReference type="InterPro" id="IPR007567">
    <property type="entry name" value="Mid2_dom"/>
</dbReference>
<keyword evidence="10" id="KW-1185">Reference proteome</keyword>
<reference evidence="8 10" key="2">
    <citation type="journal article" date="2013" name="Nature">
        <title>Insights into bilaterian evolution from three spiralian genomes.</title>
        <authorList>
            <person name="Simakov O."/>
            <person name="Marletaz F."/>
            <person name="Cho S.J."/>
            <person name="Edsinger-Gonzales E."/>
            <person name="Havlak P."/>
            <person name="Hellsten U."/>
            <person name="Kuo D.H."/>
            <person name="Larsson T."/>
            <person name="Lv J."/>
            <person name="Arendt D."/>
            <person name="Savage R."/>
            <person name="Osoegawa K."/>
            <person name="de Jong P."/>
            <person name="Grimwood J."/>
            <person name="Chapman J.A."/>
            <person name="Shapiro H."/>
            <person name="Aerts A."/>
            <person name="Otillar R.P."/>
            <person name="Terry A.Y."/>
            <person name="Boore J.L."/>
            <person name="Grigoriev I.V."/>
            <person name="Lindberg D.R."/>
            <person name="Seaver E.C."/>
            <person name="Weisblat D.A."/>
            <person name="Putnam N.H."/>
            <person name="Rokhsar D.S."/>
        </authorList>
    </citation>
    <scope>NUCLEOTIDE SEQUENCE</scope>
</reference>
<evidence type="ECO:0000256" key="1">
    <source>
        <dbReference type="ARBA" id="ARBA00004167"/>
    </source>
</evidence>
<proteinExistence type="predicted"/>
<dbReference type="GeneID" id="20203250"/>
<organism evidence="9 10">
    <name type="scientific">Helobdella robusta</name>
    <name type="common">Californian leech</name>
    <dbReference type="NCBI Taxonomy" id="6412"/>
    <lineage>
        <taxon>Eukaryota</taxon>
        <taxon>Metazoa</taxon>
        <taxon>Spiralia</taxon>
        <taxon>Lophotrochozoa</taxon>
        <taxon>Annelida</taxon>
        <taxon>Clitellata</taxon>
        <taxon>Hirudinea</taxon>
        <taxon>Rhynchobdellida</taxon>
        <taxon>Glossiphoniidae</taxon>
        <taxon>Helobdella</taxon>
    </lineage>
</organism>
<dbReference type="CTD" id="20203250"/>
<feature type="compositionally biased region" description="Basic and acidic residues" evidence="5">
    <location>
        <begin position="519"/>
        <end position="529"/>
    </location>
</feature>
<evidence type="ECO:0000259" key="7">
    <source>
        <dbReference type="Pfam" id="PF04478"/>
    </source>
</evidence>
<feature type="compositionally biased region" description="Polar residues" evidence="5">
    <location>
        <begin position="506"/>
        <end position="518"/>
    </location>
</feature>
<accession>T1F351</accession>
<dbReference type="KEGG" id="hro:HELRODRAFT_170504"/>
<gene>
    <name evidence="9" type="primary">20203250</name>
    <name evidence="8" type="ORF">HELRODRAFT_170504</name>
</gene>
<dbReference type="EMBL" id="KB096222">
    <property type="protein sequence ID" value="ESO07193.1"/>
    <property type="molecule type" value="Genomic_DNA"/>
</dbReference>
<dbReference type="RefSeq" id="XP_009014571.1">
    <property type="nucleotide sequence ID" value="XM_009016323.1"/>
</dbReference>
<dbReference type="EnsemblMetazoa" id="HelroT170504">
    <property type="protein sequence ID" value="HelroP170504"/>
    <property type="gene ID" value="HelroG170504"/>
</dbReference>
<dbReference type="InParanoid" id="T1F351"/>
<comment type="subcellular location">
    <subcellularLocation>
        <location evidence="1">Membrane</location>
        <topology evidence="1">Single-pass membrane protein</topology>
    </subcellularLocation>
</comment>
<dbReference type="EMBL" id="AMQM01003577">
    <property type="status" value="NOT_ANNOTATED_CDS"/>
    <property type="molecule type" value="Genomic_DNA"/>
</dbReference>
<keyword evidence="2 6" id="KW-0812">Transmembrane</keyword>
<evidence type="ECO:0000256" key="2">
    <source>
        <dbReference type="ARBA" id="ARBA00022692"/>
    </source>
</evidence>
<dbReference type="GO" id="GO:0016020">
    <property type="term" value="C:membrane"/>
    <property type="evidence" value="ECO:0007669"/>
    <property type="project" value="UniProtKB-SubCell"/>
</dbReference>
<protein>
    <recommendedName>
        <fullName evidence="7">Mid2 domain-containing protein</fullName>
    </recommendedName>
</protein>
<feature type="region of interest" description="Disordered" evidence="5">
    <location>
        <begin position="216"/>
        <end position="263"/>
    </location>
</feature>
<feature type="region of interest" description="Disordered" evidence="5">
    <location>
        <begin position="305"/>
        <end position="330"/>
    </location>
</feature>
<dbReference type="Proteomes" id="UP000015101">
    <property type="component" value="Unassembled WGS sequence"/>
</dbReference>
<name>T1F351_HELRO</name>
<dbReference type="HOGENOM" id="CLU_566569_0_0_1"/>
<feature type="domain" description="Mid2" evidence="7">
    <location>
        <begin position="224"/>
        <end position="302"/>
    </location>
</feature>
<feature type="transmembrane region" description="Helical" evidence="6">
    <location>
        <begin position="272"/>
        <end position="297"/>
    </location>
</feature>
<dbReference type="GO" id="GO:0071944">
    <property type="term" value="C:cell periphery"/>
    <property type="evidence" value="ECO:0007669"/>
    <property type="project" value="UniProtKB-ARBA"/>
</dbReference>
<evidence type="ECO:0000256" key="4">
    <source>
        <dbReference type="ARBA" id="ARBA00023136"/>
    </source>
</evidence>
<keyword evidence="3 6" id="KW-1133">Transmembrane helix</keyword>
<reference evidence="9" key="3">
    <citation type="submission" date="2015-06" db="UniProtKB">
        <authorList>
            <consortium name="EnsemblMetazoa"/>
        </authorList>
    </citation>
    <scope>IDENTIFICATION</scope>
</reference>
<evidence type="ECO:0000256" key="3">
    <source>
        <dbReference type="ARBA" id="ARBA00022989"/>
    </source>
</evidence>
<feature type="compositionally biased region" description="Polar residues" evidence="5">
    <location>
        <begin position="253"/>
        <end position="263"/>
    </location>
</feature>
<evidence type="ECO:0000313" key="8">
    <source>
        <dbReference type="EMBL" id="ESO07193.1"/>
    </source>
</evidence>
<dbReference type="PANTHER" id="PTHR15549">
    <property type="entry name" value="PAIRED IMMUNOGLOBULIN-LIKE TYPE 2 RECEPTOR"/>
    <property type="match status" value="1"/>
</dbReference>
<dbReference type="AlphaFoldDB" id="T1F351"/>
<evidence type="ECO:0000256" key="6">
    <source>
        <dbReference type="SAM" id="Phobius"/>
    </source>
</evidence>
<keyword evidence="4 6" id="KW-0472">Membrane</keyword>
<dbReference type="PANTHER" id="PTHR15549:SF6">
    <property type="entry name" value="MID2 DOMAIN-CONTAINING PROTEIN"/>
    <property type="match status" value="1"/>
</dbReference>